<feature type="transmembrane region" description="Helical" evidence="10">
    <location>
        <begin position="323"/>
        <end position="341"/>
    </location>
</feature>
<dbReference type="PANTHER" id="PTHR43823">
    <property type="entry name" value="SPORULATION PROTEIN YKVU"/>
    <property type="match status" value="1"/>
</dbReference>
<dbReference type="GO" id="GO:0015297">
    <property type="term" value="F:antiporter activity"/>
    <property type="evidence" value="ECO:0007669"/>
    <property type="project" value="InterPro"/>
</dbReference>
<dbReference type="HOGENOM" id="CLU_012893_0_0_9"/>
<feature type="transmembrane region" description="Helical" evidence="10">
    <location>
        <begin position="241"/>
        <end position="262"/>
    </location>
</feature>
<keyword evidence="9" id="KW-0046">Antibiotic resistance</keyword>
<feature type="transmembrane region" description="Helical" evidence="10">
    <location>
        <begin position="172"/>
        <end position="192"/>
    </location>
</feature>
<keyword evidence="8 10" id="KW-0472">Membrane</keyword>
<dbReference type="PIRSF" id="PIRSF006603">
    <property type="entry name" value="DinF"/>
    <property type="match status" value="1"/>
</dbReference>
<keyword evidence="7 10" id="KW-1133">Transmembrane helix</keyword>
<comment type="subcellular location">
    <subcellularLocation>
        <location evidence="1">Cell membrane</location>
        <topology evidence="1">Multi-pass membrane protein</topology>
    </subcellularLocation>
</comment>
<evidence type="ECO:0000256" key="9">
    <source>
        <dbReference type="ARBA" id="ARBA00023251"/>
    </source>
</evidence>
<feature type="transmembrane region" description="Helical" evidence="10">
    <location>
        <begin position="369"/>
        <end position="389"/>
    </location>
</feature>
<evidence type="ECO:0000256" key="3">
    <source>
        <dbReference type="ARBA" id="ARBA00022106"/>
    </source>
</evidence>
<gene>
    <name evidence="11" type="ORF">CUESP1_3092</name>
</gene>
<feature type="transmembrane region" description="Helical" evidence="10">
    <location>
        <begin position="52"/>
        <end position="76"/>
    </location>
</feature>
<dbReference type="AlphaFoldDB" id="M1YX36"/>
<reference evidence="11 12" key="1">
    <citation type="submission" date="2016-11" db="EMBL/GenBank/DDBJ databases">
        <authorList>
            <person name="Manzoor S."/>
        </authorList>
    </citation>
    <scope>NUCLEOTIDE SEQUENCE [LARGE SCALE GENOMIC DNA]</scope>
    <source>
        <strain evidence="11">Clostridium ultunense strain Esp</strain>
    </source>
</reference>
<proteinExistence type="inferred from homology"/>
<keyword evidence="4" id="KW-0813">Transport</keyword>
<evidence type="ECO:0000256" key="7">
    <source>
        <dbReference type="ARBA" id="ARBA00022989"/>
    </source>
</evidence>
<dbReference type="Proteomes" id="UP000245423">
    <property type="component" value="Chromosome 1"/>
</dbReference>
<feature type="transmembrane region" description="Helical" evidence="10">
    <location>
        <begin position="140"/>
        <end position="160"/>
    </location>
</feature>
<dbReference type="CDD" id="cd13143">
    <property type="entry name" value="MATE_MepA_like"/>
    <property type="match status" value="1"/>
</dbReference>
<comment type="similarity">
    <text evidence="2">Belongs to the multi antimicrobial extrusion (MATE) (TC 2.A.66.1) family. MepA subfamily.</text>
</comment>
<dbReference type="InterPro" id="IPR048279">
    <property type="entry name" value="MdtK-like"/>
</dbReference>
<feature type="transmembrane region" description="Helical" evidence="10">
    <location>
        <begin position="97"/>
        <end position="120"/>
    </location>
</feature>
<evidence type="ECO:0000256" key="10">
    <source>
        <dbReference type="SAM" id="Phobius"/>
    </source>
</evidence>
<name>M1YX36_9FIRM</name>
<organism evidence="11 12">
    <name type="scientific">[Clostridium] ultunense Esp</name>
    <dbReference type="NCBI Taxonomy" id="1288971"/>
    <lineage>
        <taxon>Bacteria</taxon>
        <taxon>Bacillati</taxon>
        <taxon>Bacillota</taxon>
        <taxon>Tissierellia</taxon>
        <taxon>Tissierellales</taxon>
        <taxon>Tepidimicrobiaceae</taxon>
        <taxon>Schnuerera</taxon>
    </lineage>
</organism>
<feature type="transmembrane region" description="Helical" evidence="10">
    <location>
        <begin position="20"/>
        <end position="40"/>
    </location>
</feature>
<keyword evidence="12" id="KW-1185">Reference proteome</keyword>
<dbReference type="RefSeq" id="WP_005585093.1">
    <property type="nucleotide sequence ID" value="NZ_LT669839.1"/>
</dbReference>
<evidence type="ECO:0000256" key="2">
    <source>
        <dbReference type="ARBA" id="ARBA00008417"/>
    </source>
</evidence>
<keyword evidence="5" id="KW-1003">Cell membrane</keyword>
<dbReference type="InterPro" id="IPR045070">
    <property type="entry name" value="MATE_MepA-like"/>
</dbReference>
<sequence>MSERNERSKFLGEEEIGKLLLKFSIPAIVGMLVNALYNIVDRIFIGKGVGSIGIGAIFVTSPVALILMAFGMLIGFGGNSLSSIRLGEDKKDEAEKILGNALVLLFIISITLSISGLIFIEPLLKIFGASETILPHAVDYMSIILIGAPFQAVGFGINAFIRGEGNPKIAMITMLIGAILNIILDYIFIFIFNMGIKGAALATIISQAVSAIWVLSYFFGSRSMLNLKKENMKLKTSIIKSIFSIGFAPFSMQLAASLVTAILNNSLNTYGGDIAVSSMGVIHSITMLILMPVFGINQGAQPIIGFNYGAKKYTRVKEALKKAIMAATAVLTLGFLITQTIPHRLFGMFLEKGPEMDKIADVGIKGLKIYLAMLPIIGFQIVSSNYFQATGKPKQSAFLSLSRQVLVLIPALLILPRFFGLTGVWLAGPVSDLTASIVTALFLIKDLKELNNGIHINNRMIEER</sequence>
<dbReference type="PANTHER" id="PTHR43823:SF3">
    <property type="entry name" value="MULTIDRUG EXPORT PROTEIN MEPA"/>
    <property type="match status" value="1"/>
</dbReference>
<feature type="transmembrane region" description="Helical" evidence="10">
    <location>
        <begin position="401"/>
        <end position="419"/>
    </location>
</feature>
<dbReference type="GO" id="GO:0042910">
    <property type="term" value="F:xenobiotic transmembrane transporter activity"/>
    <property type="evidence" value="ECO:0007669"/>
    <property type="project" value="InterPro"/>
</dbReference>
<protein>
    <recommendedName>
        <fullName evidence="3">Multidrug export protein MepA</fullName>
    </recommendedName>
</protein>
<feature type="transmembrane region" description="Helical" evidence="10">
    <location>
        <begin position="198"/>
        <end position="220"/>
    </location>
</feature>
<evidence type="ECO:0000256" key="4">
    <source>
        <dbReference type="ARBA" id="ARBA00022448"/>
    </source>
</evidence>
<evidence type="ECO:0000313" key="12">
    <source>
        <dbReference type="Proteomes" id="UP000245423"/>
    </source>
</evidence>
<evidence type="ECO:0000256" key="8">
    <source>
        <dbReference type="ARBA" id="ARBA00023136"/>
    </source>
</evidence>
<dbReference type="GO" id="GO:0046677">
    <property type="term" value="P:response to antibiotic"/>
    <property type="evidence" value="ECO:0007669"/>
    <property type="project" value="UniProtKB-KW"/>
</dbReference>
<dbReference type="Pfam" id="PF01554">
    <property type="entry name" value="MatE"/>
    <property type="match status" value="2"/>
</dbReference>
<dbReference type="EMBL" id="LT669839">
    <property type="protein sequence ID" value="SHD78420.1"/>
    <property type="molecule type" value="Genomic_DNA"/>
</dbReference>
<evidence type="ECO:0000313" key="11">
    <source>
        <dbReference type="EMBL" id="SHD78420.1"/>
    </source>
</evidence>
<dbReference type="OrthoDB" id="9811110at2"/>
<dbReference type="NCBIfam" id="TIGR00797">
    <property type="entry name" value="matE"/>
    <property type="match status" value="1"/>
</dbReference>
<evidence type="ECO:0000256" key="6">
    <source>
        <dbReference type="ARBA" id="ARBA00022692"/>
    </source>
</evidence>
<dbReference type="InterPro" id="IPR002528">
    <property type="entry name" value="MATE_fam"/>
</dbReference>
<dbReference type="GO" id="GO:0005886">
    <property type="term" value="C:plasma membrane"/>
    <property type="evidence" value="ECO:0007669"/>
    <property type="project" value="UniProtKB-SubCell"/>
</dbReference>
<dbReference type="InterPro" id="IPR051327">
    <property type="entry name" value="MATE_MepA_subfamily"/>
</dbReference>
<keyword evidence="6 10" id="KW-0812">Transmembrane</keyword>
<evidence type="ECO:0000256" key="5">
    <source>
        <dbReference type="ARBA" id="ARBA00022475"/>
    </source>
</evidence>
<accession>M1YX36</accession>
<evidence type="ECO:0000256" key="1">
    <source>
        <dbReference type="ARBA" id="ARBA00004651"/>
    </source>
</evidence>